<evidence type="ECO:0000313" key="3">
    <source>
        <dbReference type="Proteomes" id="UP001198565"/>
    </source>
</evidence>
<accession>A0ABS7R3J6</accession>
<keyword evidence="3" id="KW-1185">Reference proteome</keyword>
<dbReference type="RefSeq" id="WP_222982180.1">
    <property type="nucleotide sequence ID" value="NZ_JAINVZ010000035.1"/>
</dbReference>
<organism evidence="2 3">
    <name type="scientific">Streptantibioticus parmotrematis</name>
    <dbReference type="NCBI Taxonomy" id="2873249"/>
    <lineage>
        <taxon>Bacteria</taxon>
        <taxon>Bacillati</taxon>
        <taxon>Actinomycetota</taxon>
        <taxon>Actinomycetes</taxon>
        <taxon>Kitasatosporales</taxon>
        <taxon>Streptomycetaceae</taxon>
        <taxon>Streptantibioticus</taxon>
    </lineage>
</organism>
<name>A0ABS7R3J6_9ACTN</name>
<feature type="compositionally biased region" description="Low complexity" evidence="1">
    <location>
        <begin position="70"/>
        <end position="83"/>
    </location>
</feature>
<feature type="compositionally biased region" description="Polar residues" evidence="1">
    <location>
        <begin position="52"/>
        <end position="69"/>
    </location>
</feature>
<dbReference type="Proteomes" id="UP001198565">
    <property type="component" value="Unassembled WGS sequence"/>
</dbReference>
<protein>
    <submittedName>
        <fullName evidence="2">Uncharacterized protein</fullName>
    </submittedName>
</protein>
<sequence>TTGLALAGASVLLAITGIATITEALRAPVAPVPATRPAAATARVPPQPSPSSIPHTVPSGSSTVPQPTVSAAAAAAASGSSSGPGRTLLDDGPAGDPAIQRVLEASSPRNLPTRLEQQLTALARAVWLAQTTGTGRSTWPAYFQGADTHWLYTHVRIQAAIARATAPRQAEVHLVWTGTDPTGTEHDDQPATLHFQELSGYWQPTR</sequence>
<dbReference type="EMBL" id="JAINVZ010000035">
    <property type="protein sequence ID" value="MBY8889125.1"/>
    <property type="molecule type" value="Genomic_DNA"/>
</dbReference>
<proteinExistence type="predicted"/>
<reference evidence="2 3" key="1">
    <citation type="submission" date="2021-08" db="EMBL/GenBank/DDBJ databases">
        <title>Streptomyces sp. PTM05 isolated from lichen.</title>
        <authorList>
            <person name="Somphong A."/>
            <person name="Phongsopitanun W."/>
            <person name="Tanasupawat S."/>
        </authorList>
    </citation>
    <scope>NUCLEOTIDE SEQUENCE [LARGE SCALE GENOMIC DNA]</scope>
    <source>
        <strain evidence="2 3">Ptm05</strain>
    </source>
</reference>
<evidence type="ECO:0000256" key="1">
    <source>
        <dbReference type="SAM" id="MobiDB-lite"/>
    </source>
</evidence>
<comment type="caution">
    <text evidence="2">The sequence shown here is derived from an EMBL/GenBank/DDBJ whole genome shotgun (WGS) entry which is preliminary data.</text>
</comment>
<feature type="non-terminal residue" evidence="2">
    <location>
        <position position="1"/>
    </location>
</feature>
<feature type="region of interest" description="Disordered" evidence="1">
    <location>
        <begin position="38"/>
        <end position="97"/>
    </location>
</feature>
<evidence type="ECO:0000313" key="2">
    <source>
        <dbReference type="EMBL" id="MBY8889125.1"/>
    </source>
</evidence>
<gene>
    <name evidence="2" type="ORF">K7472_30410</name>
</gene>